<keyword evidence="3 9" id="KW-0819">tRNA processing</keyword>
<keyword evidence="1 9" id="KW-0004">4Fe-4S</keyword>
<feature type="binding site" evidence="9">
    <location>
        <position position="219"/>
    </location>
    <ligand>
        <name>cob(II)alamin</name>
        <dbReference type="ChEBI" id="CHEBI:16304"/>
    </ligand>
</feature>
<dbReference type="InterPro" id="IPR013542">
    <property type="entry name" value="QueG_DUF1730"/>
</dbReference>
<evidence type="ECO:0000256" key="4">
    <source>
        <dbReference type="ARBA" id="ARBA00022723"/>
    </source>
</evidence>
<comment type="pathway">
    <text evidence="9">tRNA modification; tRNA-queuosine biosynthesis.</text>
</comment>
<evidence type="ECO:0000256" key="7">
    <source>
        <dbReference type="ARBA" id="ARBA00023004"/>
    </source>
</evidence>
<dbReference type="Pfam" id="PF08331">
    <property type="entry name" value="QueG_DUF1730"/>
    <property type="match status" value="1"/>
</dbReference>
<dbReference type="PROSITE" id="PS51379">
    <property type="entry name" value="4FE4S_FER_2"/>
    <property type="match status" value="1"/>
</dbReference>
<keyword evidence="7 9" id="KW-0408">Iron</keyword>
<feature type="binding site" evidence="9">
    <location>
        <position position="251"/>
    </location>
    <ligand>
        <name>[4Fe-4S] cluster</name>
        <dbReference type="ChEBI" id="CHEBI:49883"/>
        <label>1</label>
    </ligand>
</feature>
<evidence type="ECO:0000313" key="11">
    <source>
        <dbReference type="EMBL" id="UOO90189.1"/>
    </source>
</evidence>
<feature type="binding site" evidence="9">
    <location>
        <position position="137"/>
    </location>
    <ligand>
        <name>cob(II)alamin</name>
        <dbReference type="ChEBI" id="CHEBI:16304"/>
    </ligand>
</feature>
<feature type="binding site" evidence="9">
    <location>
        <position position="59"/>
    </location>
    <ligand>
        <name>cob(II)alamin</name>
        <dbReference type="ChEBI" id="CHEBI:16304"/>
    </ligand>
</feature>
<dbReference type="Gene3D" id="3.30.70.20">
    <property type="match status" value="1"/>
</dbReference>
<dbReference type="PROSITE" id="PS00198">
    <property type="entry name" value="4FE4S_FER_1"/>
    <property type="match status" value="1"/>
</dbReference>
<feature type="binding site" evidence="9">
    <location>
        <position position="197"/>
    </location>
    <ligand>
        <name>[4Fe-4S] cluster</name>
        <dbReference type="ChEBI" id="CHEBI:49883"/>
        <label>1</label>
    </ligand>
</feature>
<keyword evidence="12" id="KW-1185">Reference proteome</keyword>
<feature type="binding site" evidence="9">
    <location>
        <position position="172"/>
    </location>
    <ligand>
        <name>cob(II)alamin</name>
        <dbReference type="ChEBI" id="CHEBI:16304"/>
    </ligand>
</feature>
<comment type="caution">
    <text evidence="9">Lacks conserved residue(s) required for the propagation of feature annotation.</text>
</comment>
<feature type="binding site" evidence="9">
    <location>
        <begin position="244"/>
        <end position="245"/>
    </location>
    <ligand>
        <name>cob(II)alamin</name>
        <dbReference type="ChEBI" id="CHEBI:16304"/>
    </ligand>
</feature>
<comment type="subunit">
    <text evidence="9">Monomer.</text>
</comment>
<name>A0ABY4E334_9NEIS</name>
<reference evidence="11 12" key="1">
    <citation type="journal article" date="2022" name="Res Sq">
        <title>Evolution of multicellular longitudinally dividing oral cavity symbionts (Neisseriaceae).</title>
        <authorList>
            <person name="Nyongesa S."/>
            <person name="Weber P."/>
            <person name="Bernet E."/>
            <person name="Pullido F."/>
            <person name="Nieckarz M."/>
            <person name="Delaby M."/>
            <person name="Nieves C."/>
            <person name="Viehboeck T."/>
            <person name="Krause N."/>
            <person name="Rivera-Millot A."/>
            <person name="Nakamura A."/>
            <person name="Vischer N."/>
            <person name="VanNieuwenhze M."/>
            <person name="Brun Y."/>
            <person name="Cava F."/>
            <person name="Bulgheresi S."/>
            <person name="Veyrier F."/>
        </authorList>
    </citation>
    <scope>NUCLEOTIDE SEQUENCE [LARGE SCALE GENOMIC DNA]</scope>
    <source>
        <strain evidence="11 12">SN4</strain>
    </source>
</reference>
<evidence type="ECO:0000256" key="3">
    <source>
        <dbReference type="ARBA" id="ARBA00022694"/>
    </source>
</evidence>
<evidence type="ECO:0000256" key="2">
    <source>
        <dbReference type="ARBA" id="ARBA00022490"/>
    </source>
</evidence>
<dbReference type="PANTHER" id="PTHR30002:SF4">
    <property type="entry name" value="EPOXYQUEUOSINE REDUCTASE"/>
    <property type="match status" value="1"/>
</dbReference>
<dbReference type="InterPro" id="IPR017896">
    <property type="entry name" value="4Fe4S_Fe-S-bd"/>
</dbReference>
<accession>A0ABY4E334</accession>
<dbReference type="InterPro" id="IPR004453">
    <property type="entry name" value="QueG"/>
</dbReference>
<evidence type="ECO:0000256" key="1">
    <source>
        <dbReference type="ARBA" id="ARBA00022485"/>
    </source>
</evidence>
<protein>
    <recommendedName>
        <fullName evidence="9">Epoxyqueuosine reductase</fullName>
        <ecNumber evidence="9">1.17.99.6</ecNumber>
    </recommendedName>
    <alternativeName>
        <fullName evidence="9">Queuosine biosynthesis protein QueG</fullName>
    </alternativeName>
</protein>
<dbReference type="Pfam" id="PF13484">
    <property type="entry name" value="Fer4_16"/>
    <property type="match status" value="1"/>
</dbReference>
<organism evidence="11 12">
    <name type="scientific">Vitreoscilla massiliensis</name>
    <dbReference type="NCBI Taxonomy" id="1689272"/>
    <lineage>
        <taxon>Bacteria</taxon>
        <taxon>Pseudomonadati</taxon>
        <taxon>Pseudomonadota</taxon>
        <taxon>Betaproteobacteria</taxon>
        <taxon>Neisseriales</taxon>
        <taxon>Neisseriaceae</taxon>
        <taxon>Vitreoscilla</taxon>
    </lineage>
</organism>
<feature type="binding site" evidence="9">
    <location>
        <position position="161"/>
    </location>
    <ligand>
        <name>cob(II)alamin</name>
        <dbReference type="ChEBI" id="CHEBI:16304"/>
    </ligand>
</feature>
<dbReference type="PANTHER" id="PTHR30002">
    <property type="entry name" value="EPOXYQUEUOSINE REDUCTASE"/>
    <property type="match status" value="1"/>
</dbReference>
<keyword evidence="2 9" id="KW-0963">Cytoplasm</keyword>
<dbReference type="NCBIfam" id="TIGR00276">
    <property type="entry name" value="tRNA epoxyqueuosine(34) reductase QueG"/>
    <property type="match status" value="1"/>
</dbReference>
<sequence>MNATELSLAVSTEAKRLGFLDCKIAPPHLSAEHDEKLRAWLAQGYEGEMTFFHKHGTARNHADYVLPQAQSVIMVALPYWTEGFDLTHSILADSHAAYVSRYAVGRDYHKVLRSRLKQLAQYLSTLAPEGIHRPVVDSAPVSEVSFAVQAGLGWRGKHTLLLQKNTGSFYFLGALLTTVKLEPTEAVNGHCGQCSRCIQACPTGAIVGPHMVDARRCISYLTIELPSIIPEEFRTAIGNRIYGCDDCQLVCPFNRFTPESSEADFQVRHNLTQMSLLDLLAWTADDFKERMAGSPIYRIGFHKWLSNILIALGNSAPSAAIAAAVAPFCQHELALVSEAAQWTWQRHQTPA</sequence>
<evidence type="ECO:0000256" key="5">
    <source>
        <dbReference type="ARBA" id="ARBA00022785"/>
    </source>
</evidence>
<dbReference type="HAMAP" id="MF_00916">
    <property type="entry name" value="QueG"/>
    <property type="match status" value="1"/>
</dbReference>
<feature type="binding site" evidence="9">
    <location>
        <position position="247"/>
    </location>
    <ligand>
        <name>[4Fe-4S] cluster</name>
        <dbReference type="ChEBI" id="CHEBI:49883"/>
        <label>2</label>
    </ligand>
</feature>
<comment type="cofactor">
    <cofactor evidence="9">
        <name>[4Fe-4S] cluster</name>
        <dbReference type="ChEBI" id="CHEBI:49883"/>
    </cofactor>
    <text evidence="9">Binds 2 [4Fe-4S] clusters per monomer.</text>
</comment>
<evidence type="ECO:0000259" key="10">
    <source>
        <dbReference type="PROSITE" id="PS51379"/>
    </source>
</evidence>
<keyword evidence="8 9" id="KW-0411">Iron-sulfur</keyword>
<comment type="cofactor">
    <cofactor evidence="9">
        <name>cob(II)alamin</name>
        <dbReference type="ChEBI" id="CHEBI:16304"/>
    </cofactor>
</comment>
<comment type="catalytic activity">
    <reaction evidence="9">
        <text>epoxyqueuosine(34) in tRNA + AH2 = queuosine(34) in tRNA + A + H2O</text>
        <dbReference type="Rhea" id="RHEA:32159"/>
        <dbReference type="Rhea" id="RHEA-COMP:18571"/>
        <dbReference type="Rhea" id="RHEA-COMP:18582"/>
        <dbReference type="ChEBI" id="CHEBI:13193"/>
        <dbReference type="ChEBI" id="CHEBI:15377"/>
        <dbReference type="ChEBI" id="CHEBI:17499"/>
        <dbReference type="ChEBI" id="CHEBI:194431"/>
        <dbReference type="ChEBI" id="CHEBI:194443"/>
        <dbReference type="EC" id="1.17.99.6"/>
    </reaction>
</comment>
<comment type="function">
    <text evidence="9">Catalyzes the conversion of epoxyqueuosine (oQ) to queuosine (Q), which is a hypermodified base found in the wobble positions of tRNA(Asp), tRNA(Asn), tRNA(His) and tRNA(Tyr).</text>
</comment>
<feature type="binding site" evidence="9">
    <location>
        <position position="191"/>
    </location>
    <ligand>
        <name>[4Fe-4S] cluster</name>
        <dbReference type="ChEBI" id="CHEBI:49883"/>
        <label>1</label>
    </ligand>
</feature>
<evidence type="ECO:0000256" key="9">
    <source>
        <dbReference type="HAMAP-Rule" id="MF_00916"/>
    </source>
</evidence>
<dbReference type="GO" id="GO:0052693">
    <property type="term" value="F:epoxyqueuosine reductase activity"/>
    <property type="evidence" value="ECO:0007669"/>
    <property type="project" value="UniProtKB-EC"/>
</dbReference>
<comment type="similarity">
    <text evidence="9">Belongs to the QueG family.</text>
</comment>
<dbReference type="Proteomes" id="UP000832011">
    <property type="component" value="Chromosome"/>
</dbReference>
<keyword evidence="9" id="KW-0170">Cobalt</keyword>
<gene>
    <name evidence="9 11" type="primary">queG</name>
    <name evidence="11" type="ORF">LVJ82_04160</name>
</gene>
<dbReference type="RefSeq" id="WP_058355916.1">
    <property type="nucleotide sequence ID" value="NZ_CABKVG010000008.1"/>
</dbReference>
<keyword evidence="5 9" id="KW-0671">Queuosine biosynthesis</keyword>
<evidence type="ECO:0000313" key="12">
    <source>
        <dbReference type="Proteomes" id="UP000832011"/>
    </source>
</evidence>
<keyword evidence="6 9" id="KW-0560">Oxidoreductase</keyword>
<feature type="domain" description="4Fe-4S ferredoxin-type" evidence="10">
    <location>
        <begin position="182"/>
        <end position="211"/>
    </location>
</feature>
<evidence type="ECO:0000256" key="8">
    <source>
        <dbReference type="ARBA" id="ARBA00023014"/>
    </source>
</evidence>
<feature type="active site" description="Proton donor" evidence="9">
    <location>
        <position position="137"/>
    </location>
</feature>
<comment type="subcellular location">
    <subcellularLocation>
        <location evidence="9">Cytoplasm</location>
    </subcellularLocation>
</comment>
<feature type="binding site" evidence="9">
    <location>
        <position position="201"/>
    </location>
    <ligand>
        <name>[4Fe-4S] cluster</name>
        <dbReference type="ChEBI" id="CHEBI:49883"/>
        <label>2</label>
    </ligand>
</feature>
<evidence type="ECO:0000256" key="6">
    <source>
        <dbReference type="ARBA" id="ARBA00023002"/>
    </source>
</evidence>
<keyword evidence="4 9" id="KW-0479">Metal-binding</keyword>
<dbReference type="EMBL" id="CP091511">
    <property type="protein sequence ID" value="UOO90189.1"/>
    <property type="molecule type" value="Genomic_DNA"/>
</dbReference>
<keyword evidence="9" id="KW-0846">Cobalamin</keyword>
<feature type="binding site" evidence="9">
    <location>
        <position position="217"/>
    </location>
    <ligand>
        <name>[4Fe-4S] cluster</name>
        <dbReference type="ChEBI" id="CHEBI:49883"/>
        <label>2</label>
    </ligand>
</feature>
<dbReference type="InterPro" id="IPR017900">
    <property type="entry name" value="4Fe4S_Fe_S_CS"/>
</dbReference>
<feature type="binding site" evidence="9">
    <location>
        <position position="194"/>
    </location>
    <ligand>
        <name>[4Fe-4S] cluster</name>
        <dbReference type="ChEBI" id="CHEBI:49883"/>
        <label>1</label>
    </ligand>
</feature>
<dbReference type="SUPFAM" id="SSF54862">
    <property type="entry name" value="4Fe-4S ferredoxins"/>
    <property type="match status" value="1"/>
</dbReference>
<proteinExistence type="inferred from homology"/>
<feature type="binding site" evidence="9">
    <location>
        <position position="244"/>
    </location>
    <ligand>
        <name>[4Fe-4S] cluster</name>
        <dbReference type="ChEBI" id="CHEBI:49883"/>
        <label>2</label>
    </ligand>
</feature>
<dbReference type="EC" id="1.17.99.6" evidence="9"/>